<comment type="caution">
    <text evidence="6">The sequence shown here is derived from an EMBL/GenBank/DDBJ whole genome shotgun (WGS) entry which is preliminary data.</text>
</comment>
<dbReference type="PANTHER" id="PTHR11085">
    <property type="entry name" value="NAD-DEPENDENT PROTEIN DEACYLASE SIRTUIN-5, MITOCHONDRIAL-RELATED"/>
    <property type="match status" value="1"/>
</dbReference>
<accession>A0ABR3D4X5</accession>
<feature type="binding site" evidence="4">
    <location>
        <position position="132"/>
    </location>
    <ligand>
        <name>Zn(2+)</name>
        <dbReference type="ChEBI" id="CHEBI:29105"/>
    </ligand>
</feature>
<protein>
    <submittedName>
        <fullName evidence="6">NAD-dependent deacetylase</fullName>
    </submittedName>
</protein>
<reference evidence="6 7" key="1">
    <citation type="submission" date="2023-09" db="EMBL/GenBank/DDBJ databases">
        <title>Multi-omics analysis of a traditional fermented food reveals byproduct-associated fungal strains for waste-to-food upcycling.</title>
        <authorList>
            <consortium name="Lawrence Berkeley National Laboratory"/>
            <person name="Rekdal V.M."/>
            <person name="Villalobos-Escobedo J.M."/>
            <person name="Rodriguez-Valeron N."/>
            <person name="Garcia M.O."/>
            <person name="Vasquez D.P."/>
            <person name="Damayanti I."/>
            <person name="Sorensen P.M."/>
            <person name="Baidoo E.E."/>
            <person name="De Carvalho A.C."/>
            <person name="Riley R."/>
            <person name="Lipzen A."/>
            <person name="He G."/>
            <person name="Yan M."/>
            <person name="Haridas S."/>
            <person name="Daum C."/>
            <person name="Yoshinaga Y."/>
            <person name="Ng V."/>
            <person name="Grigoriev I.V."/>
            <person name="Munk R."/>
            <person name="Nuraida L."/>
            <person name="Wijaya C.H."/>
            <person name="Morales P.-C."/>
            <person name="Keasling J.D."/>
        </authorList>
    </citation>
    <scope>NUCLEOTIDE SEQUENCE [LARGE SCALE GENOMIC DNA]</scope>
    <source>
        <strain evidence="6 7">FGSC 2613</strain>
    </source>
</reference>
<feature type="binding site" evidence="4">
    <location>
        <position position="139"/>
    </location>
    <ligand>
        <name>Zn(2+)</name>
        <dbReference type="ChEBI" id="CHEBI:29105"/>
    </ligand>
</feature>
<dbReference type="Pfam" id="PF02146">
    <property type="entry name" value="SIR2"/>
    <property type="match status" value="1"/>
</dbReference>
<evidence type="ECO:0000259" key="5">
    <source>
        <dbReference type="PROSITE" id="PS50305"/>
    </source>
</evidence>
<evidence type="ECO:0000256" key="2">
    <source>
        <dbReference type="ARBA" id="ARBA00022679"/>
    </source>
</evidence>
<dbReference type="InterPro" id="IPR026591">
    <property type="entry name" value="Sirtuin_cat_small_dom_sf"/>
</dbReference>
<proteinExistence type="inferred from homology"/>
<gene>
    <name evidence="6" type="ORF">QR685DRAFT_533048</name>
</gene>
<dbReference type="Gene3D" id="3.40.50.1220">
    <property type="entry name" value="TPP-binding domain"/>
    <property type="match status" value="1"/>
</dbReference>
<dbReference type="InterPro" id="IPR029035">
    <property type="entry name" value="DHS-like_NAD/FAD-binding_dom"/>
</dbReference>
<dbReference type="PANTHER" id="PTHR11085:SF10">
    <property type="entry name" value="NAD-DEPENDENT PROTEIN DEACYLASE SIRTUIN-5, MITOCHONDRIAL-RELATED"/>
    <property type="match status" value="1"/>
</dbReference>
<evidence type="ECO:0000313" key="6">
    <source>
        <dbReference type="EMBL" id="KAL0467674.1"/>
    </source>
</evidence>
<evidence type="ECO:0000256" key="1">
    <source>
        <dbReference type="ARBA" id="ARBA00006924"/>
    </source>
</evidence>
<feature type="binding site" evidence="4">
    <location>
        <position position="196"/>
    </location>
    <ligand>
        <name>Zn(2+)</name>
        <dbReference type="ChEBI" id="CHEBI:29105"/>
    </ligand>
</feature>
<keyword evidence="4" id="KW-0862">Zinc</keyword>
<keyword evidence="2" id="KW-0808">Transferase</keyword>
<dbReference type="PROSITE" id="PS50305">
    <property type="entry name" value="SIRTUIN"/>
    <property type="match status" value="1"/>
</dbReference>
<dbReference type="InterPro" id="IPR050134">
    <property type="entry name" value="NAD-dep_sirtuin_deacylases"/>
</dbReference>
<name>A0ABR3D4X5_NEUIN</name>
<evidence type="ECO:0000256" key="4">
    <source>
        <dbReference type="PROSITE-ProRule" id="PRU00236"/>
    </source>
</evidence>
<feature type="binding site" evidence="4">
    <location>
        <position position="199"/>
    </location>
    <ligand>
        <name>Zn(2+)</name>
        <dbReference type="ChEBI" id="CHEBI:29105"/>
    </ligand>
</feature>
<sequence length="319" mass="34824">MASRLNNLATFHQKLAKADRILAICGAGLSAASGLPTFRGAGGLWRNYEATDLATSEAFASDPSLIWLFYAYRRHMALQALPNAGHHALAALAKKNPNFLCLTQNVDNLSSRAGHQQQQLRTLHGSLFTLQCSSYPSRCTYIDKNNTLDPLCPALAPASVNPPNDPPTPSQPTKTIPLLDPSTPLPPIHPSHLPHCPQCKENLLRPGVVWFGESLNPTMLAEIDAWIEQGGPIDIVLVIGTSSVVYPAAGYAEKARTKGRTSVVTVNMEVEEDDVEEPRMMWGKRRRAEEDLVFQGGAEEWLPRMLEPVIGVAGDDGRY</sequence>
<dbReference type="Gene3D" id="3.30.1600.10">
    <property type="entry name" value="SIR2/SIRT2 'Small Domain"/>
    <property type="match status" value="1"/>
</dbReference>
<dbReference type="EMBL" id="JAVLET010000009">
    <property type="protein sequence ID" value="KAL0467674.1"/>
    <property type="molecule type" value="Genomic_DNA"/>
</dbReference>
<dbReference type="InterPro" id="IPR003000">
    <property type="entry name" value="Sirtuin"/>
</dbReference>
<organism evidence="6 7">
    <name type="scientific">Neurospora intermedia</name>
    <dbReference type="NCBI Taxonomy" id="5142"/>
    <lineage>
        <taxon>Eukaryota</taxon>
        <taxon>Fungi</taxon>
        <taxon>Dikarya</taxon>
        <taxon>Ascomycota</taxon>
        <taxon>Pezizomycotina</taxon>
        <taxon>Sordariomycetes</taxon>
        <taxon>Sordariomycetidae</taxon>
        <taxon>Sordariales</taxon>
        <taxon>Sordariaceae</taxon>
        <taxon>Neurospora</taxon>
    </lineage>
</organism>
<keyword evidence="7" id="KW-1185">Reference proteome</keyword>
<dbReference type="SUPFAM" id="SSF52467">
    <property type="entry name" value="DHS-like NAD/FAD-binding domain"/>
    <property type="match status" value="1"/>
</dbReference>
<dbReference type="Proteomes" id="UP001451303">
    <property type="component" value="Unassembled WGS sequence"/>
</dbReference>
<comment type="similarity">
    <text evidence="1">Belongs to the sirtuin family. Class I subfamily.</text>
</comment>
<feature type="domain" description="Deacetylase sirtuin-type" evidence="5">
    <location>
        <begin position="1"/>
        <end position="312"/>
    </location>
</feature>
<keyword evidence="4" id="KW-0479">Metal-binding</keyword>
<feature type="non-terminal residue" evidence="6">
    <location>
        <position position="319"/>
    </location>
</feature>
<dbReference type="InterPro" id="IPR026590">
    <property type="entry name" value="Ssirtuin_cat_dom"/>
</dbReference>
<evidence type="ECO:0000256" key="3">
    <source>
        <dbReference type="ARBA" id="ARBA00023027"/>
    </source>
</evidence>
<feature type="active site" description="Proton acceptor" evidence="4">
    <location>
        <position position="124"/>
    </location>
</feature>
<evidence type="ECO:0000313" key="7">
    <source>
        <dbReference type="Proteomes" id="UP001451303"/>
    </source>
</evidence>
<keyword evidence="3" id="KW-0520">NAD</keyword>